<dbReference type="EMBL" id="CAKKNE010000002">
    <property type="protein sequence ID" value="CAH0367738.1"/>
    <property type="molecule type" value="Genomic_DNA"/>
</dbReference>
<organism evidence="2 3">
    <name type="scientific">Pelagomonas calceolata</name>
    <dbReference type="NCBI Taxonomy" id="35677"/>
    <lineage>
        <taxon>Eukaryota</taxon>
        <taxon>Sar</taxon>
        <taxon>Stramenopiles</taxon>
        <taxon>Ochrophyta</taxon>
        <taxon>Pelagophyceae</taxon>
        <taxon>Pelagomonadales</taxon>
        <taxon>Pelagomonadaceae</taxon>
        <taxon>Pelagomonas</taxon>
    </lineage>
</organism>
<evidence type="ECO:0000313" key="2">
    <source>
        <dbReference type="EMBL" id="CAH0367738.1"/>
    </source>
</evidence>
<protein>
    <submittedName>
        <fullName evidence="2">Uncharacterized protein</fullName>
    </submittedName>
</protein>
<proteinExistence type="predicted"/>
<gene>
    <name evidence="2" type="ORF">PECAL_2P07740</name>
</gene>
<feature type="region of interest" description="Disordered" evidence="1">
    <location>
        <begin position="429"/>
        <end position="451"/>
    </location>
</feature>
<keyword evidence="3" id="KW-1185">Reference proteome</keyword>
<sequence length="630" mass="69068">MGDPMETEPTSPKQVAKSEAPTPIRRNPRPVLAMLRAPQIGHPQTLTEIRFEEWCTRITRDCRLPGALRKIPAALAASKQGFLAFLDPASLASFGATGVAMRGRRSRGGESSLVEAAAAILCREFFRDARPDTARPGKATLCPGDSSLLPMRRGHDLRTIRASWLARLDALRTGVVIVVDVATYWGACDELKALANHAVSQLDENQCQIRLRSLRMDDSGDLAALRLRLKNKQLLTRQPRVYEIVDGRRELLSEASNLLADCLHAPMQWIREKEGTLLGVATRRDPFNAGGMLADLLPALQGVRWDPCSGLWSTVDLFSSEECSTSIIQGCDEGFKLDQLNFRRTFVVSSQYGLVVAQTACRAHGLNVLNAAAASTVPKEKADCREWVVSTVTGKKLPSLKPWRPVKNLKLLVVTAPAKMRTEDEANPFARSTPFDIGKPPRMPGAVDDSGERRDAAMRWLERRRTTRGETLVAVAEEEDLNNALTIYVLDDVAKAWIVVGCSSIPKELRNVCACDGAVLLDSLVGAEVFDFDVLGWRSCPSKIPEKDEKFHLGCALTSPDGSAVLLRDGGSRCRSLVSRVRRDDVSEAAPTISRGSPLPDGLRLDRLVQDPRAEGHDNGFGMCLLPMPI</sequence>
<dbReference type="AlphaFoldDB" id="A0A8J2S9S7"/>
<reference evidence="2" key="1">
    <citation type="submission" date="2021-11" db="EMBL/GenBank/DDBJ databases">
        <authorList>
            <consortium name="Genoscope - CEA"/>
            <person name="William W."/>
        </authorList>
    </citation>
    <scope>NUCLEOTIDE SEQUENCE</scope>
</reference>
<evidence type="ECO:0000256" key="1">
    <source>
        <dbReference type="SAM" id="MobiDB-lite"/>
    </source>
</evidence>
<comment type="caution">
    <text evidence="2">The sequence shown here is derived from an EMBL/GenBank/DDBJ whole genome shotgun (WGS) entry which is preliminary data.</text>
</comment>
<dbReference type="Proteomes" id="UP000789595">
    <property type="component" value="Unassembled WGS sequence"/>
</dbReference>
<evidence type="ECO:0000313" key="3">
    <source>
        <dbReference type="Proteomes" id="UP000789595"/>
    </source>
</evidence>
<feature type="region of interest" description="Disordered" evidence="1">
    <location>
        <begin position="1"/>
        <end position="27"/>
    </location>
</feature>
<accession>A0A8J2S9S7</accession>
<name>A0A8J2S9S7_9STRA</name>